<comment type="subcellular location">
    <subcellularLocation>
        <location evidence="2">Membrane</location>
    </subcellularLocation>
</comment>
<proteinExistence type="predicted"/>
<evidence type="ECO:0000256" key="5">
    <source>
        <dbReference type="ARBA" id="ARBA00022679"/>
    </source>
</evidence>
<dbReference type="PROSITE" id="PS50109">
    <property type="entry name" value="HIS_KIN"/>
    <property type="match status" value="1"/>
</dbReference>
<dbReference type="Proteomes" id="UP000199423">
    <property type="component" value="Unassembled WGS sequence"/>
</dbReference>
<dbReference type="AlphaFoldDB" id="A0A1I7NU07"/>
<dbReference type="InterPro" id="IPR005467">
    <property type="entry name" value="His_kinase_dom"/>
</dbReference>
<dbReference type="InterPro" id="IPR004358">
    <property type="entry name" value="Sig_transdc_His_kin-like_C"/>
</dbReference>
<dbReference type="GO" id="GO:0000155">
    <property type="term" value="F:phosphorelay sensor kinase activity"/>
    <property type="evidence" value="ECO:0007669"/>
    <property type="project" value="InterPro"/>
</dbReference>
<keyword evidence="6 10" id="KW-0812">Transmembrane</keyword>
<feature type="domain" description="Histidine kinase" evidence="11">
    <location>
        <begin position="248"/>
        <end position="444"/>
    </location>
</feature>
<dbReference type="InterPro" id="IPR036890">
    <property type="entry name" value="HATPase_C_sf"/>
</dbReference>
<dbReference type="InterPro" id="IPR003661">
    <property type="entry name" value="HisK_dim/P_dom"/>
</dbReference>
<evidence type="ECO:0000256" key="6">
    <source>
        <dbReference type="ARBA" id="ARBA00022692"/>
    </source>
</evidence>
<dbReference type="Pfam" id="PF02518">
    <property type="entry name" value="HATPase_c"/>
    <property type="match status" value="1"/>
</dbReference>
<keyword evidence="13" id="KW-1185">Reference proteome</keyword>
<evidence type="ECO:0000256" key="8">
    <source>
        <dbReference type="ARBA" id="ARBA00022989"/>
    </source>
</evidence>
<evidence type="ECO:0000259" key="11">
    <source>
        <dbReference type="PROSITE" id="PS50109"/>
    </source>
</evidence>
<dbReference type="Gene3D" id="3.30.565.10">
    <property type="entry name" value="Histidine kinase-like ATPase, C-terminal domain"/>
    <property type="match status" value="1"/>
</dbReference>
<dbReference type="InterPro" id="IPR050428">
    <property type="entry name" value="TCS_sensor_his_kinase"/>
</dbReference>
<dbReference type="PRINTS" id="PR00344">
    <property type="entry name" value="BCTRLSENSOR"/>
</dbReference>
<name>A0A1I7NU07_9HYPH</name>
<keyword evidence="8 10" id="KW-1133">Transmembrane helix</keyword>
<evidence type="ECO:0000256" key="3">
    <source>
        <dbReference type="ARBA" id="ARBA00012438"/>
    </source>
</evidence>
<dbReference type="SUPFAM" id="SSF55874">
    <property type="entry name" value="ATPase domain of HSP90 chaperone/DNA topoisomerase II/histidine kinase"/>
    <property type="match status" value="1"/>
</dbReference>
<evidence type="ECO:0000256" key="9">
    <source>
        <dbReference type="ARBA" id="ARBA00023136"/>
    </source>
</evidence>
<feature type="transmembrane region" description="Helical" evidence="10">
    <location>
        <begin position="172"/>
        <end position="192"/>
    </location>
</feature>
<keyword evidence="9 10" id="KW-0472">Membrane</keyword>
<protein>
    <recommendedName>
        <fullName evidence="3">histidine kinase</fullName>
        <ecNumber evidence="3">2.7.13.3</ecNumber>
    </recommendedName>
</protein>
<dbReference type="EMBL" id="FPCH01000003">
    <property type="protein sequence ID" value="SFV38149.1"/>
    <property type="molecule type" value="Genomic_DNA"/>
</dbReference>
<evidence type="ECO:0000256" key="10">
    <source>
        <dbReference type="SAM" id="Phobius"/>
    </source>
</evidence>
<evidence type="ECO:0000256" key="7">
    <source>
        <dbReference type="ARBA" id="ARBA00022777"/>
    </source>
</evidence>
<keyword evidence="7 12" id="KW-0418">Kinase</keyword>
<dbReference type="STRING" id="51670.SAMN04488557_3552"/>
<dbReference type="SMART" id="SM00387">
    <property type="entry name" value="HATPase_c"/>
    <property type="match status" value="1"/>
</dbReference>
<evidence type="ECO:0000313" key="13">
    <source>
        <dbReference type="Proteomes" id="UP000199423"/>
    </source>
</evidence>
<feature type="transmembrane region" description="Helical" evidence="10">
    <location>
        <begin position="6"/>
        <end position="33"/>
    </location>
</feature>
<dbReference type="EC" id="2.7.13.3" evidence="3"/>
<dbReference type="OrthoDB" id="9809567at2"/>
<dbReference type="PANTHER" id="PTHR45436:SF5">
    <property type="entry name" value="SENSOR HISTIDINE KINASE TRCS"/>
    <property type="match status" value="1"/>
</dbReference>
<accession>A0A1I7NU07</accession>
<dbReference type="RefSeq" id="WP_092869001.1">
    <property type="nucleotide sequence ID" value="NZ_FPCH01000003.1"/>
</dbReference>
<organism evidence="12 13">
    <name type="scientific">Hyphomicrobium facile</name>
    <dbReference type="NCBI Taxonomy" id="51670"/>
    <lineage>
        <taxon>Bacteria</taxon>
        <taxon>Pseudomonadati</taxon>
        <taxon>Pseudomonadota</taxon>
        <taxon>Alphaproteobacteria</taxon>
        <taxon>Hyphomicrobiales</taxon>
        <taxon>Hyphomicrobiaceae</taxon>
        <taxon>Hyphomicrobium</taxon>
    </lineage>
</organism>
<dbReference type="CDD" id="cd00082">
    <property type="entry name" value="HisKA"/>
    <property type="match status" value="1"/>
</dbReference>
<dbReference type="PANTHER" id="PTHR45436">
    <property type="entry name" value="SENSOR HISTIDINE KINASE YKOH"/>
    <property type="match status" value="1"/>
</dbReference>
<dbReference type="Gene3D" id="1.10.287.130">
    <property type="match status" value="1"/>
</dbReference>
<reference evidence="13" key="1">
    <citation type="submission" date="2016-10" db="EMBL/GenBank/DDBJ databases">
        <authorList>
            <person name="Varghese N."/>
            <person name="Submissions S."/>
        </authorList>
    </citation>
    <scope>NUCLEOTIDE SEQUENCE [LARGE SCALE GENOMIC DNA]</scope>
    <source>
        <strain evidence="13">DSM 1565</strain>
    </source>
</reference>
<comment type="catalytic activity">
    <reaction evidence="1">
        <text>ATP + protein L-histidine = ADP + protein N-phospho-L-histidine.</text>
        <dbReference type="EC" id="2.7.13.3"/>
    </reaction>
</comment>
<gene>
    <name evidence="12" type="ORF">SAMN04488557_3552</name>
</gene>
<evidence type="ECO:0000256" key="1">
    <source>
        <dbReference type="ARBA" id="ARBA00000085"/>
    </source>
</evidence>
<keyword evidence="5" id="KW-0808">Transferase</keyword>
<evidence type="ECO:0000256" key="4">
    <source>
        <dbReference type="ARBA" id="ARBA00022553"/>
    </source>
</evidence>
<dbReference type="InterPro" id="IPR003594">
    <property type="entry name" value="HATPase_dom"/>
</dbReference>
<dbReference type="GO" id="GO:0005886">
    <property type="term" value="C:plasma membrane"/>
    <property type="evidence" value="ECO:0007669"/>
    <property type="project" value="TreeGrafter"/>
</dbReference>
<sequence>MTAGSLQLRLIAGGAAAIIVALVVAGIGLALLFERHVTRSLTNDLEVDLRQAIGSLEIDPAGQPLLKRQPSDPRFSEPLSGLYWQISTAAGGMTRSRSLWDSKLPLPHDALAPGDVHYHRVIGPRNADLIAVERAVVVSMNNTPTPVRLIFAADTAGIAEARRAFVGDLVPALALLGLVLGAATWIQIGLGLKPLERLRDRIAAVRQGRSAQLEGPVPSEIEPLVDEINGLLTARTLEVERARGRAADLAHGLKTPLAALAADARVLQEKGDREIAARLMEVSEAMGRHVDRELARARIRGSRGLGGISPTPIRPLVESLLSIQRRSVDSRSLSFETDFSGEPSVRIDKTDLAEVLGNLIENAGRHARSRVRIGCRGDGMIYVEDDGQGIAEADRANAIERGKRLDEKGDGSGLGLAIVQEVLDAYGRKLTLETSSFGGLRAVF</sequence>
<evidence type="ECO:0000256" key="2">
    <source>
        <dbReference type="ARBA" id="ARBA00004370"/>
    </source>
</evidence>
<evidence type="ECO:0000313" key="12">
    <source>
        <dbReference type="EMBL" id="SFV38149.1"/>
    </source>
</evidence>
<keyword evidence="4" id="KW-0597">Phosphoprotein</keyword>